<comment type="caution">
    <text evidence="8">The sequence shown here is derived from an EMBL/GenBank/DDBJ whole genome shotgun (WGS) entry which is preliminary data.</text>
</comment>
<feature type="compositionally biased region" description="Basic and acidic residues" evidence="7">
    <location>
        <begin position="254"/>
        <end position="268"/>
    </location>
</feature>
<dbReference type="eggNOG" id="KOG4835">
    <property type="taxonomic scope" value="Eukaryota"/>
</dbReference>
<dbReference type="PANTHER" id="PTHR15341">
    <property type="entry name" value="SUN-COR STEROID HORMONE RECEPTOR CO-REPRESSOR"/>
    <property type="match status" value="1"/>
</dbReference>
<keyword evidence="5 6" id="KW-0539">Nucleus</keyword>
<dbReference type="Pfam" id="PF04000">
    <property type="entry name" value="Sas10_Utp3"/>
    <property type="match status" value="1"/>
</dbReference>
<dbReference type="InterPro" id="IPR007146">
    <property type="entry name" value="Sas10/Utp3/C1D"/>
</dbReference>
<name>W9YB05_9EURO</name>
<comment type="similarity">
    <text evidence="2 6">Belongs to the C1D family.</text>
</comment>
<dbReference type="GO" id="GO:0003723">
    <property type="term" value="F:RNA binding"/>
    <property type="evidence" value="ECO:0007669"/>
    <property type="project" value="UniProtKB-UniRule"/>
</dbReference>
<keyword evidence="4 6" id="KW-0694">RNA-binding</keyword>
<evidence type="ECO:0000313" key="8">
    <source>
        <dbReference type="EMBL" id="EXJ90037.1"/>
    </source>
</evidence>
<comment type="subcellular location">
    <subcellularLocation>
        <location evidence="1 6">Nucleus</location>
    </subcellularLocation>
</comment>
<keyword evidence="9" id="KW-1185">Reference proteome</keyword>
<accession>W9YB05</accession>
<feature type="compositionally biased region" description="Low complexity" evidence="7">
    <location>
        <begin position="179"/>
        <end position="199"/>
    </location>
</feature>
<dbReference type="EMBL" id="AMGY01000002">
    <property type="protein sequence ID" value="EXJ90037.1"/>
    <property type="molecule type" value="Genomic_DNA"/>
</dbReference>
<protein>
    <recommendedName>
        <fullName evidence="6">Exosome complex protein</fullName>
    </recommendedName>
</protein>
<evidence type="ECO:0000256" key="4">
    <source>
        <dbReference type="ARBA" id="ARBA00022884"/>
    </source>
</evidence>
<dbReference type="GO" id="GO:0000460">
    <property type="term" value="P:maturation of 5.8S rRNA"/>
    <property type="evidence" value="ECO:0007669"/>
    <property type="project" value="TreeGrafter"/>
</dbReference>
<dbReference type="PANTHER" id="PTHR15341:SF3">
    <property type="entry name" value="NUCLEAR NUCLEIC ACID-BINDING PROTEIN C1D"/>
    <property type="match status" value="1"/>
</dbReference>
<dbReference type="STRING" id="1182542.W9YB05"/>
<dbReference type="AlphaFoldDB" id="W9YB05"/>
<dbReference type="GO" id="GO:0005730">
    <property type="term" value="C:nucleolus"/>
    <property type="evidence" value="ECO:0007669"/>
    <property type="project" value="TreeGrafter"/>
</dbReference>
<proteinExistence type="inferred from homology"/>
<keyword evidence="3 6" id="KW-0698">rRNA processing</keyword>
<evidence type="ECO:0000313" key="9">
    <source>
        <dbReference type="Proteomes" id="UP000019478"/>
    </source>
</evidence>
<dbReference type="RefSeq" id="XP_007731434.1">
    <property type="nucleotide sequence ID" value="XM_007733244.1"/>
</dbReference>
<dbReference type="GO" id="GO:0003677">
    <property type="term" value="F:DNA binding"/>
    <property type="evidence" value="ECO:0007669"/>
    <property type="project" value="TreeGrafter"/>
</dbReference>
<dbReference type="OrthoDB" id="1421013at2759"/>
<comment type="function">
    <text evidence="6">Required for exosome-dependent processing of pre-rRNA and small nucleolar RNA (snRNA) precursors. Involved in processing of 35S pre-rRNA at the A0, A1 and A2 sites.</text>
</comment>
<evidence type="ECO:0000256" key="2">
    <source>
        <dbReference type="ARBA" id="ARBA00009154"/>
    </source>
</evidence>
<evidence type="ECO:0000256" key="6">
    <source>
        <dbReference type="RuleBase" id="RU368003"/>
    </source>
</evidence>
<dbReference type="Proteomes" id="UP000019478">
    <property type="component" value="Unassembled WGS sequence"/>
</dbReference>
<dbReference type="GeneID" id="19167234"/>
<sequence>MDTNAVISLVDHLEDSIDDLEEALQPLLEGALAATAKKLPVLDRAKLNVLLVYSIESLLFSYLKLHGVQAKDHAVFRELTRVKQYFEKIKEAETVPDARPTLTLDKEAAGRFIKHALAGNEKFDLERAERAARERVLANQKLKSLEASMKAKAIAQETHESVDVNTALQQAAQLASVRPSDSAGDSSSSSESEPNDASALVKPEQTPSSTSTPVTSSQKKAKAKSKPTKGSTDPSKVAVSQSPAQQGKKRKAKPTQEEQEAKKQIKQEKKAKKAQNKANDKAKHKVKPEAIGD</sequence>
<reference evidence="8 9" key="1">
    <citation type="submission" date="2013-03" db="EMBL/GenBank/DDBJ databases">
        <title>The Genome Sequence of Capronia epimyces CBS 606.96.</title>
        <authorList>
            <consortium name="The Broad Institute Genomics Platform"/>
            <person name="Cuomo C."/>
            <person name="de Hoog S."/>
            <person name="Gorbushina A."/>
            <person name="Walker B."/>
            <person name="Young S.K."/>
            <person name="Zeng Q."/>
            <person name="Gargeya S."/>
            <person name="Fitzgerald M."/>
            <person name="Haas B."/>
            <person name="Abouelleil A."/>
            <person name="Allen A.W."/>
            <person name="Alvarado L."/>
            <person name="Arachchi H.M."/>
            <person name="Berlin A.M."/>
            <person name="Chapman S.B."/>
            <person name="Gainer-Dewar J."/>
            <person name="Goldberg J."/>
            <person name="Griggs A."/>
            <person name="Gujja S."/>
            <person name="Hansen M."/>
            <person name="Howarth C."/>
            <person name="Imamovic A."/>
            <person name="Ireland A."/>
            <person name="Larimer J."/>
            <person name="McCowan C."/>
            <person name="Murphy C."/>
            <person name="Pearson M."/>
            <person name="Poon T.W."/>
            <person name="Priest M."/>
            <person name="Roberts A."/>
            <person name="Saif S."/>
            <person name="Shea T."/>
            <person name="Sisk P."/>
            <person name="Sykes S."/>
            <person name="Wortman J."/>
            <person name="Nusbaum C."/>
            <person name="Birren B."/>
        </authorList>
    </citation>
    <scope>NUCLEOTIDE SEQUENCE [LARGE SCALE GENOMIC DNA]</scope>
    <source>
        <strain evidence="8 9">CBS 606.96</strain>
    </source>
</reference>
<feature type="compositionally biased region" description="Low complexity" evidence="7">
    <location>
        <begin position="206"/>
        <end position="218"/>
    </location>
</feature>
<evidence type="ECO:0000256" key="1">
    <source>
        <dbReference type="ARBA" id="ARBA00004123"/>
    </source>
</evidence>
<evidence type="ECO:0000256" key="3">
    <source>
        <dbReference type="ARBA" id="ARBA00022552"/>
    </source>
</evidence>
<feature type="region of interest" description="Disordered" evidence="7">
    <location>
        <begin position="172"/>
        <end position="293"/>
    </location>
</feature>
<dbReference type="HOGENOM" id="CLU_064339_2_0_1"/>
<evidence type="ECO:0000256" key="5">
    <source>
        <dbReference type="ARBA" id="ARBA00023242"/>
    </source>
</evidence>
<evidence type="ECO:0000256" key="7">
    <source>
        <dbReference type="SAM" id="MobiDB-lite"/>
    </source>
</evidence>
<dbReference type="GO" id="GO:0000178">
    <property type="term" value="C:exosome (RNase complex)"/>
    <property type="evidence" value="ECO:0007669"/>
    <property type="project" value="TreeGrafter"/>
</dbReference>
<organism evidence="8 9">
    <name type="scientific">Capronia epimyces CBS 606.96</name>
    <dbReference type="NCBI Taxonomy" id="1182542"/>
    <lineage>
        <taxon>Eukaryota</taxon>
        <taxon>Fungi</taxon>
        <taxon>Dikarya</taxon>
        <taxon>Ascomycota</taxon>
        <taxon>Pezizomycotina</taxon>
        <taxon>Eurotiomycetes</taxon>
        <taxon>Chaetothyriomycetidae</taxon>
        <taxon>Chaetothyriales</taxon>
        <taxon>Herpotrichiellaceae</taxon>
        <taxon>Capronia</taxon>
    </lineage>
</organism>
<dbReference type="InterPro" id="IPR011082">
    <property type="entry name" value="Exosome-assoc_fac/DNA_repair"/>
</dbReference>
<dbReference type="GO" id="GO:0010468">
    <property type="term" value="P:regulation of gene expression"/>
    <property type="evidence" value="ECO:0007669"/>
    <property type="project" value="TreeGrafter"/>
</dbReference>
<gene>
    <name evidence="8" type="ORF">A1O3_03105</name>
</gene>